<reference evidence="1" key="1">
    <citation type="submission" date="2022-07" db="EMBL/GenBank/DDBJ databases">
        <title>Bacterial species isolated from the porcine tonsil microbiota.</title>
        <authorList>
            <person name="Oliveira I.M.F."/>
        </authorList>
    </citation>
    <scope>NUCLEOTIDE SEQUENCE</scope>
    <source>
        <strain evidence="1">8QC2O2</strain>
    </source>
</reference>
<comment type="caution">
    <text evidence="1">The sequence shown here is derived from an EMBL/GenBank/DDBJ whole genome shotgun (WGS) entry which is preliminary data.</text>
</comment>
<evidence type="ECO:0000313" key="2">
    <source>
        <dbReference type="Proteomes" id="UP001204068"/>
    </source>
</evidence>
<dbReference type="Proteomes" id="UP001204068">
    <property type="component" value="Unassembled WGS sequence"/>
</dbReference>
<proteinExistence type="predicted"/>
<name>A0AAW5LIJ5_MAMSC</name>
<dbReference type="AlphaFoldDB" id="A0AAW5LIJ5"/>
<accession>A0AAW5LIJ5</accession>
<evidence type="ECO:0008006" key="3">
    <source>
        <dbReference type="Google" id="ProtNLM"/>
    </source>
</evidence>
<protein>
    <recommendedName>
        <fullName evidence="3">DUF4375 domain-containing protein</fullName>
    </recommendedName>
</protein>
<gene>
    <name evidence="1" type="ORF">NQ032_15855</name>
</gene>
<dbReference type="RefSeq" id="WP_257099648.1">
    <property type="nucleotide sequence ID" value="NZ_JANILD010000012.1"/>
</dbReference>
<organism evidence="1 2">
    <name type="scientific">Mammaliicoccus sciuri</name>
    <name type="common">Staphylococcus sciuri</name>
    <dbReference type="NCBI Taxonomy" id="1296"/>
    <lineage>
        <taxon>Bacteria</taxon>
        <taxon>Bacillati</taxon>
        <taxon>Bacillota</taxon>
        <taxon>Bacilli</taxon>
        <taxon>Bacillales</taxon>
        <taxon>Staphylococcaceae</taxon>
        <taxon>Mammaliicoccus</taxon>
    </lineage>
</organism>
<sequence length="122" mass="14984">MDNKLNQFTEEEYTTLYMMFKNYVDMYNYYRFFQGYICHWDFKDFMRVCSNVCFITEWAFDSGLTIYIYKKDGLYYFFKHDDDDCGYNRKIRSLDFDDIEGELYSVLEGQLDTVSYGYDIEQ</sequence>
<evidence type="ECO:0000313" key="1">
    <source>
        <dbReference type="EMBL" id="MCQ9305080.1"/>
    </source>
</evidence>
<dbReference type="EMBL" id="JANILD010000012">
    <property type="protein sequence ID" value="MCQ9305080.1"/>
    <property type="molecule type" value="Genomic_DNA"/>
</dbReference>